<dbReference type="FunFam" id="3.40.50.800:FF:000001">
    <property type="entry name" value="Threonine--tRNA ligase"/>
    <property type="match status" value="1"/>
</dbReference>
<reference evidence="3" key="1">
    <citation type="submission" date="2018-05" db="EMBL/GenBank/DDBJ databases">
        <authorList>
            <person name="Lanie J.A."/>
            <person name="Ng W.-L."/>
            <person name="Kazmierczak K.M."/>
            <person name="Andrzejewski T.M."/>
            <person name="Davidsen T.M."/>
            <person name="Wayne K.J."/>
            <person name="Tettelin H."/>
            <person name="Glass J.I."/>
            <person name="Rusch D."/>
            <person name="Podicherti R."/>
            <person name="Tsui H.-C.T."/>
            <person name="Winkler M.E."/>
        </authorList>
    </citation>
    <scope>NUCLEOTIDE SEQUENCE</scope>
</reference>
<dbReference type="Gene3D" id="3.40.50.800">
    <property type="entry name" value="Anticodon-binding domain"/>
    <property type="match status" value="1"/>
</dbReference>
<evidence type="ECO:0000256" key="1">
    <source>
        <dbReference type="ARBA" id="ARBA00022917"/>
    </source>
</evidence>
<dbReference type="AlphaFoldDB" id="A0A382NKS4"/>
<gene>
    <name evidence="3" type="ORF">METZ01_LOCUS313761</name>
</gene>
<accession>A0A382NKS4</accession>
<evidence type="ECO:0000259" key="2">
    <source>
        <dbReference type="Pfam" id="PF03129"/>
    </source>
</evidence>
<dbReference type="InterPro" id="IPR045864">
    <property type="entry name" value="aa-tRNA-synth_II/BPL/LPL"/>
</dbReference>
<dbReference type="CDD" id="cd00860">
    <property type="entry name" value="ThrRS_anticodon"/>
    <property type="match status" value="1"/>
</dbReference>
<dbReference type="EMBL" id="UINC01100674">
    <property type="protein sequence ID" value="SVC60907.1"/>
    <property type="molecule type" value="Genomic_DNA"/>
</dbReference>
<dbReference type="GO" id="GO:0006435">
    <property type="term" value="P:threonyl-tRNA aminoacylation"/>
    <property type="evidence" value="ECO:0007669"/>
    <property type="project" value="TreeGrafter"/>
</dbReference>
<proteinExistence type="predicted"/>
<name>A0A382NKS4_9ZZZZ</name>
<dbReference type="InterPro" id="IPR036621">
    <property type="entry name" value="Anticodon-bd_dom_sf"/>
</dbReference>
<dbReference type="GO" id="GO:0004829">
    <property type="term" value="F:threonine-tRNA ligase activity"/>
    <property type="evidence" value="ECO:0007669"/>
    <property type="project" value="TreeGrafter"/>
</dbReference>
<dbReference type="Pfam" id="PF03129">
    <property type="entry name" value="HGTP_anticodon"/>
    <property type="match status" value="1"/>
</dbReference>
<dbReference type="InterPro" id="IPR004154">
    <property type="entry name" value="Anticodon-bd"/>
</dbReference>
<sequence length="125" mass="13889">MIHRAIFGSLERFLGILIEHFGGAFPVWLAPTQVTIVPIADRHNDYAFEVAETLMDSNIRVSVDDRGERMNAKIRLAQMQKIPYVLVLGDRELDAKTASVRQLGGEDLGVLGLQKIVKLISNSSD</sequence>
<dbReference type="SUPFAM" id="SSF52954">
    <property type="entry name" value="Class II aaRS ABD-related"/>
    <property type="match status" value="1"/>
</dbReference>
<dbReference type="Gene3D" id="3.30.930.10">
    <property type="entry name" value="Bira Bifunctional Protein, Domain 2"/>
    <property type="match status" value="1"/>
</dbReference>
<protein>
    <recommendedName>
        <fullName evidence="2">Anticodon-binding domain-containing protein</fullName>
    </recommendedName>
</protein>
<feature type="domain" description="Anticodon-binding" evidence="2">
    <location>
        <begin position="33"/>
        <end position="121"/>
    </location>
</feature>
<dbReference type="PANTHER" id="PTHR11451:SF44">
    <property type="entry name" value="THREONINE--TRNA LIGASE, CHLOROPLASTIC_MITOCHONDRIAL 2"/>
    <property type="match status" value="1"/>
</dbReference>
<dbReference type="InterPro" id="IPR047246">
    <property type="entry name" value="ThrRS_anticodon"/>
</dbReference>
<evidence type="ECO:0000313" key="3">
    <source>
        <dbReference type="EMBL" id="SVC60907.1"/>
    </source>
</evidence>
<keyword evidence="1" id="KW-0648">Protein biosynthesis</keyword>
<dbReference type="PANTHER" id="PTHR11451">
    <property type="entry name" value="THREONINE-TRNA LIGASE"/>
    <property type="match status" value="1"/>
</dbReference>
<organism evidence="3">
    <name type="scientific">marine metagenome</name>
    <dbReference type="NCBI Taxonomy" id="408172"/>
    <lineage>
        <taxon>unclassified sequences</taxon>
        <taxon>metagenomes</taxon>
        <taxon>ecological metagenomes</taxon>
    </lineage>
</organism>